<keyword evidence="7" id="KW-0007">Acetylation</keyword>
<comment type="cofactor">
    <cofactor evidence="1">
        <name>Fe(2+)</name>
        <dbReference type="ChEBI" id="CHEBI:29033"/>
    </cofactor>
</comment>
<dbReference type="PANTHER" id="PTHR43084:SF1">
    <property type="entry name" value="PERSULFIDE DIOXYGENASE ETHE1, MITOCHONDRIAL"/>
    <property type="match status" value="1"/>
</dbReference>
<keyword evidence="9" id="KW-0408">Iron</keyword>
<proteinExistence type="inferred from homology"/>
<dbReference type="GO" id="GO:0070813">
    <property type="term" value="P:hydrogen sulfide metabolic process"/>
    <property type="evidence" value="ECO:0007669"/>
    <property type="project" value="TreeGrafter"/>
</dbReference>
<keyword evidence="10" id="KW-0496">Mitochondrion</keyword>
<dbReference type="GO" id="GO:0050313">
    <property type="term" value="F:sulfur dioxygenase activity"/>
    <property type="evidence" value="ECO:0007669"/>
    <property type="project" value="UniProtKB-EC"/>
</dbReference>
<evidence type="ECO:0000256" key="6">
    <source>
        <dbReference type="ARBA" id="ARBA00022964"/>
    </source>
</evidence>
<evidence type="ECO:0000256" key="13">
    <source>
        <dbReference type="ARBA" id="ARBA00077964"/>
    </source>
</evidence>
<evidence type="ECO:0000256" key="3">
    <source>
        <dbReference type="ARBA" id="ARBA00006759"/>
    </source>
</evidence>
<feature type="domain" description="Rhodanese" evidence="14">
    <location>
        <begin position="21"/>
        <end position="101"/>
    </location>
</feature>
<dbReference type="GO" id="GO:0046872">
    <property type="term" value="F:metal ion binding"/>
    <property type="evidence" value="ECO:0007669"/>
    <property type="project" value="UniProtKB-KW"/>
</dbReference>
<comment type="subcellular location">
    <subcellularLocation>
        <location evidence="2">Mitochondrion</location>
    </subcellularLocation>
</comment>
<reference evidence="15" key="1">
    <citation type="submission" date="2021-01" db="EMBL/GenBank/DDBJ databases">
        <authorList>
            <person name="Corre E."/>
            <person name="Pelletier E."/>
            <person name="Niang G."/>
            <person name="Scheremetjew M."/>
            <person name="Finn R."/>
            <person name="Kale V."/>
            <person name="Holt S."/>
            <person name="Cochrane G."/>
            <person name="Meng A."/>
            <person name="Brown T."/>
            <person name="Cohen L."/>
        </authorList>
    </citation>
    <scope>NUCLEOTIDE SEQUENCE</scope>
    <source>
        <strain evidence="15">SPMC142</strain>
    </source>
</reference>
<dbReference type="InterPro" id="IPR044528">
    <property type="entry name" value="POD-like_MBL-fold"/>
</dbReference>
<dbReference type="FunFam" id="3.60.15.10:FF:000013">
    <property type="entry name" value="Persulfide dioxygenase ETHE1, mitochondrial"/>
    <property type="match status" value="1"/>
</dbReference>
<sequence length="356" mass="38375">MGSANSNHDLATPSALSAALSSPNHLIVDLRDEGERYHRLAGAVSAVWDREKKEMPLSSLPQDKETVLIVHCASGNRVKEAIPFLQAAGYKNCINGGGPGRYPMPDGAPPAPPPPLWETYGDRRIIFQQSFDELGSSTYTYLFGCPSTGEALIVDPVVEHVERDLAAVAQAGLKLKLALNTHCHADHITGTGEMKKRLPDLKSAISAESGAKADIHFKDGDEFTFGAHKLLILGTPGHTNGCSSFHVPAAGLVCTGDALFIGGCGRTDFQQGSSEGLYDSVHNKLFTLPNETVVYPGHDYQGRFYSTIGGEKENNPRLGMKKTKAEFVDIMAKLELAYPKQIDRALPANLMCGFPE</sequence>
<evidence type="ECO:0000256" key="1">
    <source>
        <dbReference type="ARBA" id="ARBA00001954"/>
    </source>
</evidence>
<evidence type="ECO:0000256" key="5">
    <source>
        <dbReference type="ARBA" id="ARBA00022946"/>
    </source>
</evidence>
<dbReference type="InterPro" id="IPR036866">
    <property type="entry name" value="RibonucZ/Hydroxyglut_hydro"/>
</dbReference>
<dbReference type="PROSITE" id="PS50206">
    <property type="entry name" value="RHODANESE_3"/>
    <property type="match status" value="1"/>
</dbReference>
<dbReference type="EC" id="1.13.11.18" evidence="12"/>
<evidence type="ECO:0000313" key="15">
    <source>
        <dbReference type="EMBL" id="CAE0577504.1"/>
    </source>
</evidence>
<dbReference type="SUPFAM" id="SSF52821">
    <property type="entry name" value="Rhodanese/Cell cycle control phosphatase"/>
    <property type="match status" value="1"/>
</dbReference>
<dbReference type="InterPro" id="IPR051682">
    <property type="entry name" value="Mito_Persulfide_Diox"/>
</dbReference>
<dbReference type="Pfam" id="PF00753">
    <property type="entry name" value="Lactamase_B"/>
    <property type="match status" value="1"/>
</dbReference>
<evidence type="ECO:0000256" key="12">
    <source>
        <dbReference type="ARBA" id="ARBA00066686"/>
    </source>
</evidence>
<dbReference type="AlphaFoldDB" id="A0A7S3TAK8"/>
<organism evidence="15">
    <name type="scientific">Strombidinopsis acuminata</name>
    <dbReference type="NCBI Taxonomy" id="141414"/>
    <lineage>
        <taxon>Eukaryota</taxon>
        <taxon>Sar</taxon>
        <taxon>Alveolata</taxon>
        <taxon>Ciliophora</taxon>
        <taxon>Intramacronucleata</taxon>
        <taxon>Spirotrichea</taxon>
        <taxon>Choreotrichia</taxon>
        <taxon>Choreotrichida</taxon>
        <taxon>Strombidinopsidae</taxon>
        <taxon>Strombidinopsis</taxon>
    </lineage>
</organism>
<evidence type="ECO:0000259" key="14">
    <source>
        <dbReference type="PROSITE" id="PS50206"/>
    </source>
</evidence>
<evidence type="ECO:0000256" key="10">
    <source>
        <dbReference type="ARBA" id="ARBA00023128"/>
    </source>
</evidence>
<dbReference type="GO" id="GO:0005739">
    <property type="term" value="C:mitochondrion"/>
    <property type="evidence" value="ECO:0007669"/>
    <property type="project" value="UniProtKB-SubCell"/>
</dbReference>
<dbReference type="Gene3D" id="3.40.250.10">
    <property type="entry name" value="Rhodanese-like domain"/>
    <property type="match status" value="1"/>
</dbReference>
<evidence type="ECO:0000256" key="4">
    <source>
        <dbReference type="ARBA" id="ARBA00022723"/>
    </source>
</evidence>
<dbReference type="GO" id="GO:0006749">
    <property type="term" value="P:glutathione metabolic process"/>
    <property type="evidence" value="ECO:0007669"/>
    <property type="project" value="InterPro"/>
</dbReference>
<evidence type="ECO:0000256" key="8">
    <source>
        <dbReference type="ARBA" id="ARBA00023002"/>
    </source>
</evidence>
<keyword evidence="6" id="KW-0223">Dioxygenase</keyword>
<dbReference type="InterPro" id="IPR001763">
    <property type="entry name" value="Rhodanese-like_dom"/>
</dbReference>
<evidence type="ECO:0000256" key="9">
    <source>
        <dbReference type="ARBA" id="ARBA00023004"/>
    </source>
</evidence>
<dbReference type="EMBL" id="HBIQ01073787">
    <property type="protein sequence ID" value="CAE0577504.1"/>
    <property type="molecule type" value="Transcribed_RNA"/>
</dbReference>
<keyword evidence="4" id="KW-0479">Metal-binding</keyword>
<dbReference type="PANTHER" id="PTHR43084">
    <property type="entry name" value="PERSULFIDE DIOXYGENASE ETHE1"/>
    <property type="match status" value="1"/>
</dbReference>
<dbReference type="CDD" id="cd07724">
    <property type="entry name" value="POD-like_MBL-fold"/>
    <property type="match status" value="1"/>
</dbReference>
<keyword evidence="5" id="KW-0809">Transit peptide</keyword>
<dbReference type="CDD" id="cd00158">
    <property type="entry name" value="RHOD"/>
    <property type="match status" value="1"/>
</dbReference>
<dbReference type="SMART" id="SM00849">
    <property type="entry name" value="Lactamase_B"/>
    <property type="match status" value="1"/>
</dbReference>
<comment type="similarity">
    <text evidence="3">Belongs to the metallo-beta-lactamase superfamily. Glyoxalase II family.</text>
</comment>
<name>A0A7S3TAK8_9SPIT</name>
<evidence type="ECO:0000256" key="7">
    <source>
        <dbReference type="ARBA" id="ARBA00022990"/>
    </source>
</evidence>
<dbReference type="SUPFAM" id="SSF56281">
    <property type="entry name" value="Metallo-hydrolase/oxidoreductase"/>
    <property type="match status" value="1"/>
</dbReference>
<keyword evidence="8" id="KW-0560">Oxidoreductase</keyword>
<gene>
    <name evidence="15" type="ORF">SACU0126_LOCUS23480</name>
</gene>
<dbReference type="InterPro" id="IPR036873">
    <property type="entry name" value="Rhodanese-like_dom_sf"/>
</dbReference>
<dbReference type="InterPro" id="IPR001279">
    <property type="entry name" value="Metallo-B-lactamas"/>
</dbReference>
<dbReference type="Pfam" id="PF00581">
    <property type="entry name" value="Rhodanese"/>
    <property type="match status" value="1"/>
</dbReference>
<protein>
    <recommendedName>
        <fullName evidence="12">persulfide dioxygenase</fullName>
        <ecNumber evidence="12">1.13.11.18</ecNumber>
    </recommendedName>
    <alternativeName>
        <fullName evidence="13">Sulfur dioxygenase ETHE1</fullName>
    </alternativeName>
</protein>
<evidence type="ECO:0000256" key="2">
    <source>
        <dbReference type="ARBA" id="ARBA00004173"/>
    </source>
</evidence>
<comment type="catalytic activity">
    <reaction evidence="11">
        <text>S-sulfanylglutathione + O2 + H2O = sulfite + glutathione + 2 H(+)</text>
        <dbReference type="Rhea" id="RHEA:12981"/>
        <dbReference type="ChEBI" id="CHEBI:15377"/>
        <dbReference type="ChEBI" id="CHEBI:15378"/>
        <dbReference type="ChEBI" id="CHEBI:15379"/>
        <dbReference type="ChEBI" id="CHEBI:17359"/>
        <dbReference type="ChEBI" id="CHEBI:57925"/>
        <dbReference type="ChEBI" id="CHEBI:58905"/>
        <dbReference type="EC" id="1.13.11.18"/>
    </reaction>
</comment>
<dbReference type="Gene3D" id="3.60.15.10">
    <property type="entry name" value="Ribonuclease Z/Hydroxyacylglutathione hydrolase-like"/>
    <property type="match status" value="1"/>
</dbReference>
<accession>A0A7S3TAK8</accession>
<evidence type="ECO:0000256" key="11">
    <source>
        <dbReference type="ARBA" id="ARBA00050990"/>
    </source>
</evidence>